<organism evidence="1 2">
    <name type="scientific">Mycena metata</name>
    <dbReference type="NCBI Taxonomy" id="1033252"/>
    <lineage>
        <taxon>Eukaryota</taxon>
        <taxon>Fungi</taxon>
        <taxon>Dikarya</taxon>
        <taxon>Basidiomycota</taxon>
        <taxon>Agaricomycotina</taxon>
        <taxon>Agaricomycetes</taxon>
        <taxon>Agaricomycetidae</taxon>
        <taxon>Agaricales</taxon>
        <taxon>Marasmiineae</taxon>
        <taxon>Mycenaceae</taxon>
        <taxon>Mycena</taxon>
    </lineage>
</organism>
<reference evidence="1" key="1">
    <citation type="submission" date="2023-03" db="EMBL/GenBank/DDBJ databases">
        <title>Massive genome expansion in bonnet fungi (Mycena s.s.) driven by repeated elements and novel gene families across ecological guilds.</title>
        <authorList>
            <consortium name="Lawrence Berkeley National Laboratory"/>
            <person name="Harder C.B."/>
            <person name="Miyauchi S."/>
            <person name="Viragh M."/>
            <person name="Kuo A."/>
            <person name="Thoen E."/>
            <person name="Andreopoulos B."/>
            <person name="Lu D."/>
            <person name="Skrede I."/>
            <person name="Drula E."/>
            <person name="Henrissat B."/>
            <person name="Morin E."/>
            <person name="Kohler A."/>
            <person name="Barry K."/>
            <person name="LaButti K."/>
            <person name="Morin E."/>
            <person name="Salamov A."/>
            <person name="Lipzen A."/>
            <person name="Mereny Z."/>
            <person name="Hegedus B."/>
            <person name="Baldrian P."/>
            <person name="Stursova M."/>
            <person name="Weitz H."/>
            <person name="Taylor A."/>
            <person name="Grigoriev I.V."/>
            <person name="Nagy L.G."/>
            <person name="Martin F."/>
            <person name="Kauserud H."/>
        </authorList>
    </citation>
    <scope>NUCLEOTIDE SEQUENCE</scope>
    <source>
        <strain evidence="1">CBHHK182m</strain>
    </source>
</reference>
<name>A0AAD7NBF6_9AGAR</name>
<gene>
    <name evidence="1" type="ORF">B0H16DRAFT_1690689</name>
</gene>
<dbReference type="Proteomes" id="UP001215598">
    <property type="component" value="Unassembled WGS sequence"/>
</dbReference>
<evidence type="ECO:0000313" key="2">
    <source>
        <dbReference type="Proteomes" id="UP001215598"/>
    </source>
</evidence>
<protein>
    <submittedName>
        <fullName evidence="1">Uncharacterized protein</fullName>
    </submittedName>
</protein>
<proteinExistence type="predicted"/>
<sequence length="510" mass="55081">MFLGECGRSKAFGQAGFGDAVRWIKYLINNYEYVLGRTLCVIDASDASAYPPLSFPSSSASSATFTCIYSSEDGFHEQGPGAYVDMNTSRILFLSRVACLRNEISQSLRDLGLQTDYALANEFLPRDELPSFSVGYNSPLLSDCDAGVTFGPGALITLGSRLQVVAWTSTLPQLVADPSRGSMGRMSRFIANPPVKYRRAWVKYQMWNGLITPRKKGLHAAMHGSGVYNLFPVWERQGIPRLGCGAKTRLGLNCLRIELQEWKSNKRLKGGLTATFTNCEEIKSLGRFPLAWLSIIHLCAGAPTCPACPGGNWILPALPLNCHFHSCRLSAHRYAHHSKGLAYPLIIPAGTSESLTLLGWDSAVFHSLPPPLASSRWMHSASSVPARRVLCKIVREPVARPTASRGEWLQYRSRALDGHRFGGGGFACAAPMNSALGIGGVGAMLYIQSMNSGNLGRSPSCSYFRMQLTRTGDACSHCCNLITGVTEGVMGEIAAAGFGRLATGIVGVVG</sequence>
<dbReference type="AlphaFoldDB" id="A0AAD7NBF6"/>
<accession>A0AAD7NBF6</accession>
<dbReference type="EMBL" id="JARKIB010000054">
    <property type="protein sequence ID" value="KAJ7753783.1"/>
    <property type="molecule type" value="Genomic_DNA"/>
</dbReference>
<comment type="caution">
    <text evidence="1">The sequence shown here is derived from an EMBL/GenBank/DDBJ whole genome shotgun (WGS) entry which is preliminary data.</text>
</comment>
<evidence type="ECO:0000313" key="1">
    <source>
        <dbReference type="EMBL" id="KAJ7753783.1"/>
    </source>
</evidence>
<keyword evidence="2" id="KW-1185">Reference proteome</keyword>